<evidence type="ECO:0000313" key="5">
    <source>
        <dbReference type="EMBL" id="KAF4616914.1"/>
    </source>
</evidence>
<feature type="domain" description="GS catalytic" evidence="4">
    <location>
        <begin position="137"/>
        <end position="478"/>
    </location>
</feature>
<dbReference type="AlphaFoldDB" id="A0A8H4QU05"/>
<comment type="caution">
    <text evidence="5">The sequence shown here is derived from an EMBL/GenBank/DDBJ whole genome shotgun (WGS) entry which is preliminary data.</text>
</comment>
<keyword evidence="6" id="KW-1185">Reference proteome</keyword>
<keyword evidence="1" id="KW-0436">Ligase</keyword>
<evidence type="ECO:0000259" key="4">
    <source>
        <dbReference type="PROSITE" id="PS51987"/>
    </source>
</evidence>
<dbReference type="SUPFAM" id="SSF55931">
    <property type="entry name" value="Glutamine synthetase/guanido kinase"/>
    <property type="match status" value="1"/>
</dbReference>
<proteinExistence type="inferred from homology"/>
<name>A0A8H4QU05_9AGAR</name>
<evidence type="ECO:0000256" key="1">
    <source>
        <dbReference type="ARBA" id="ARBA00022598"/>
    </source>
</evidence>
<accession>A0A8H4QU05</accession>
<dbReference type="SMART" id="SM01230">
    <property type="entry name" value="Gln-synt_C"/>
    <property type="match status" value="1"/>
</dbReference>
<dbReference type="InterPro" id="IPR008146">
    <property type="entry name" value="Gln_synth_cat_dom"/>
</dbReference>
<evidence type="ECO:0000256" key="2">
    <source>
        <dbReference type="PROSITE-ProRule" id="PRU01331"/>
    </source>
</evidence>
<organism evidence="5 6">
    <name type="scientific">Agrocybe pediades</name>
    <dbReference type="NCBI Taxonomy" id="84607"/>
    <lineage>
        <taxon>Eukaryota</taxon>
        <taxon>Fungi</taxon>
        <taxon>Dikarya</taxon>
        <taxon>Basidiomycota</taxon>
        <taxon>Agaricomycotina</taxon>
        <taxon>Agaricomycetes</taxon>
        <taxon>Agaricomycetidae</taxon>
        <taxon>Agaricales</taxon>
        <taxon>Agaricineae</taxon>
        <taxon>Strophariaceae</taxon>
        <taxon>Agrocybe</taxon>
    </lineage>
</organism>
<dbReference type="PROSITE" id="PS51987">
    <property type="entry name" value="GS_CATALYTIC"/>
    <property type="match status" value="1"/>
</dbReference>
<sequence length="478" mass="52673">MSSNVVSVDSLRSRSIKYVRVTWVDWANNVRYRVLPIQYFTKLLENAGKDSAGVLKGRPGISVAKVVFGIVGIGIAEGFGPIDEYLYAIDMSTLRICEYAPGHASVYGWFQEKVPVPQPNAGITQDDRRALEVEFCPRTILRRVVDTAKELTGTSFLVGIETEFILLSSTSPIKAVNNHGWSISAALPSSESVENKALEEIVDCLLKSGVEVQMYHAESAPGQYEVVTGPLEPLQAMDALVHTRETIFNVAAKYGLRATLAPRVYTDNCGSAAHAHMSVHHPSPFPSKHPLLYAHEASFLAGLLTHLPSIALLLLPTPSSYLRMQDGVWSGGTYVSWGVDHREAPVRLCQSHTPSSRNFELKTMDGTANPYLAMAAILAAGLHGMIDSMELTIKELPNDKGASAAMLSKEEREALGIKERLPLSLEEASERFGRSLFIERVFGSAFREKYRNVNKLLKHHLTFGLMDEEALKLMVESY</sequence>
<dbReference type="Gene3D" id="3.30.590.10">
    <property type="entry name" value="Glutamine synthetase/guanido kinase, catalytic domain"/>
    <property type="match status" value="1"/>
</dbReference>
<gene>
    <name evidence="5" type="ORF">D9613_008396</name>
</gene>
<dbReference type="InterPro" id="IPR014746">
    <property type="entry name" value="Gln_synth/guanido_kin_cat_dom"/>
</dbReference>
<evidence type="ECO:0000313" key="6">
    <source>
        <dbReference type="Proteomes" id="UP000521872"/>
    </source>
</evidence>
<dbReference type="PANTHER" id="PTHR43785:SF2">
    <property type="entry name" value="TYPE-1 GLUTAMINE SYNTHETASE 1"/>
    <property type="match status" value="1"/>
</dbReference>
<dbReference type="GO" id="GO:0004356">
    <property type="term" value="F:glutamine synthetase activity"/>
    <property type="evidence" value="ECO:0007669"/>
    <property type="project" value="InterPro"/>
</dbReference>
<dbReference type="Proteomes" id="UP000521872">
    <property type="component" value="Unassembled WGS sequence"/>
</dbReference>
<evidence type="ECO:0000256" key="3">
    <source>
        <dbReference type="RuleBase" id="RU000384"/>
    </source>
</evidence>
<comment type="similarity">
    <text evidence="2 3">Belongs to the glutamine synthetase family.</text>
</comment>
<reference evidence="5 6" key="1">
    <citation type="submission" date="2019-12" db="EMBL/GenBank/DDBJ databases">
        <authorList>
            <person name="Floudas D."/>
            <person name="Bentzer J."/>
            <person name="Ahren D."/>
            <person name="Johansson T."/>
            <person name="Persson P."/>
            <person name="Tunlid A."/>
        </authorList>
    </citation>
    <scope>NUCLEOTIDE SEQUENCE [LARGE SCALE GENOMIC DNA]</scope>
    <source>
        <strain evidence="5 6">CBS 102.39</strain>
    </source>
</reference>
<dbReference type="PANTHER" id="PTHR43785">
    <property type="entry name" value="GAMMA-GLUTAMYLPUTRESCINE SYNTHETASE"/>
    <property type="match status" value="1"/>
</dbReference>
<dbReference type="EMBL" id="JAACJL010000031">
    <property type="protein sequence ID" value="KAF4616914.1"/>
    <property type="molecule type" value="Genomic_DNA"/>
</dbReference>
<protein>
    <recommendedName>
        <fullName evidence="4">GS catalytic domain-containing protein</fullName>
    </recommendedName>
</protein>
<dbReference type="Pfam" id="PF00120">
    <property type="entry name" value="Gln-synt_C"/>
    <property type="match status" value="1"/>
</dbReference>